<dbReference type="PROSITE" id="PS50198">
    <property type="entry name" value="PPIC_PPIASE_2"/>
    <property type="match status" value="1"/>
</dbReference>
<evidence type="ECO:0000256" key="8">
    <source>
        <dbReference type="PROSITE-ProRule" id="PRU00278"/>
    </source>
</evidence>
<comment type="similarity">
    <text evidence="2">Belongs to the PpiC/parvulin rotamase family.</text>
</comment>
<dbReference type="EC" id="5.2.1.8" evidence="3"/>
<dbReference type="AlphaFoldDB" id="A0A059G799"/>
<dbReference type="InterPro" id="IPR000297">
    <property type="entry name" value="PPIase_PpiC"/>
</dbReference>
<comment type="caution">
    <text evidence="12">The sequence shown here is derived from an EMBL/GenBank/DDBJ whole genome shotgun (WGS) entry which is preliminary data.</text>
</comment>
<dbReference type="GO" id="GO:0003755">
    <property type="term" value="F:peptidyl-prolyl cis-trans isomerase activity"/>
    <property type="evidence" value="ECO:0007669"/>
    <property type="project" value="UniProtKB-KW"/>
</dbReference>
<comment type="catalytic activity">
    <reaction evidence="1">
        <text>[protein]-peptidylproline (omega=180) = [protein]-peptidylproline (omega=0)</text>
        <dbReference type="Rhea" id="RHEA:16237"/>
        <dbReference type="Rhea" id="RHEA-COMP:10747"/>
        <dbReference type="Rhea" id="RHEA-COMP:10748"/>
        <dbReference type="ChEBI" id="CHEBI:83833"/>
        <dbReference type="ChEBI" id="CHEBI:83834"/>
        <dbReference type="EC" id="5.2.1.8"/>
    </reaction>
</comment>
<dbReference type="STRING" id="1280953.HOC_10584"/>
<evidence type="ECO:0000256" key="10">
    <source>
        <dbReference type="SAM" id="SignalP"/>
    </source>
</evidence>
<evidence type="ECO:0000256" key="7">
    <source>
        <dbReference type="ARBA" id="ARBA00031484"/>
    </source>
</evidence>
<dbReference type="InterPro" id="IPR027304">
    <property type="entry name" value="Trigger_fact/SurA_dom_sf"/>
</dbReference>
<keyword evidence="8 12" id="KW-0413">Isomerase</keyword>
<dbReference type="RefSeq" id="WP_051624751.1">
    <property type="nucleotide sequence ID" value="NZ_ARYL01000014.1"/>
</dbReference>
<keyword evidence="13" id="KW-1185">Reference proteome</keyword>
<organism evidence="12 13">
    <name type="scientific">Hyphomonas oceanitis SCH89</name>
    <dbReference type="NCBI Taxonomy" id="1280953"/>
    <lineage>
        <taxon>Bacteria</taxon>
        <taxon>Pseudomonadati</taxon>
        <taxon>Pseudomonadota</taxon>
        <taxon>Alphaproteobacteria</taxon>
        <taxon>Hyphomonadales</taxon>
        <taxon>Hyphomonadaceae</taxon>
        <taxon>Hyphomonas</taxon>
    </lineage>
</organism>
<dbReference type="eggNOG" id="COG0760">
    <property type="taxonomic scope" value="Bacteria"/>
</dbReference>
<proteinExistence type="inferred from homology"/>
<evidence type="ECO:0000256" key="2">
    <source>
        <dbReference type="ARBA" id="ARBA00007656"/>
    </source>
</evidence>
<name>A0A059G799_9PROT</name>
<feature type="signal peptide" evidence="10">
    <location>
        <begin position="1"/>
        <end position="24"/>
    </location>
</feature>
<dbReference type="PANTHER" id="PTHR47245:SF2">
    <property type="entry name" value="PEPTIDYL-PROLYL CIS-TRANS ISOMERASE HP_0175-RELATED"/>
    <property type="match status" value="1"/>
</dbReference>
<dbReference type="Pfam" id="PF00639">
    <property type="entry name" value="Rotamase"/>
    <property type="match status" value="1"/>
</dbReference>
<dbReference type="InterPro" id="IPR046357">
    <property type="entry name" value="PPIase_dom_sf"/>
</dbReference>
<evidence type="ECO:0000313" key="12">
    <source>
        <dbReference type="EMBL" id="KDA02435.1"/>
    </source>
</evidence>
<dbReference type="SUPFAM" id="SSF109998">
    <property type="entry name" value="Triger factor/SurA peptide-binding domain-like"/>
    <property type="match status" value="1"/>
</dbReference>
<protein>
    <recommendedName>
        <fullName evidence="4">Parvulin-like PPIase</fullName>
        <ecNumber evidence="3">5.2.1.8</ecNumber>
    </recommendedName>
    <alternativeName>
        <fullName evidence="6">Peptidyl-prolyl cis-trans isomerase plp</fullName>
    </alternativeName>
    <alternativeName>
        <fullName evidence="7">Rotamase plp</fullName>
    </alternativeName>
</protein>
<evidence type="ECO:0000256" key="4">
    <source>
        <dbReference type="ARBA" id="ARBA00018370"/>
    </source>
</evidence>
<gene>
    <name evidence="12" type="ORF">HOC_10584</name>
</gene>
<keyword evidence="10" id="KW-0732">Signal</keyword>
<dbReference type="PANTHER" id="PTHR47245">
    <property type="entry name" value="PEPTIDYLPROLYL ISOMERASE"/>
    <property type="match status" value="1"/>
</dbReference>
<dbReference type="OrthoDB" id="14196at2"/>
<evidence type="ECO:0000259" key="11">
    <source>
        <dbReference type="PROSITE" id="PS50198"/>
    </source>
</evidence>
<dbReference type="Proteomes" id="UP000024942">
    <property type="component" value="Unassembled WGS sequence"/>
</dbReference>
<evidence type="ECO:0000256" key="6">
    <source>
        <dbReference type="ARBA" id="ARBA00030642"/>
    </source>
</evidence>
<dbReference type="Gene3D" id="3.10.50.40">
    <property type="match status" value="1"/>
</dbReference>
<accession>A0A059G799</accession>
<feature type="domain" description="PpiC" evidence="11">
    <location>
        <begin position="151"/>
        <end position="241"/>
    </location>
</feature>
<sequence>MLFFKANKAAFGRLACGAALLVLCACGNGDEAEIPVQVDGAAAATVNGDKIYVSDVELEAVARGLVPAGQPLDHKSTEYKTVLDQLVDQKLMAQEATRRGIDKESAAKRRLQMARERILGNLLVEDLVAREVTEDRIDKMYAEQVTLQQSNDEVSIAHILFDTEEEAQAVYDEIKVGASFESMARTHSKDTATRMENGDLGYVSPNEQPDPFPVMIADTPEGEISKPFKGADGWHILKVKDRRTRAPKTREEMRPEIVTFLTLNEISKILRELRTQATVQEGGPGVDSAPAAPISLDNGLMPDEDAAPEADQGSDL</sequence>
<reference evidence="12 13" key="1">
    <citation type="journal article" date="2014" name="Antonie Van Leeuwenhoek">
        <title>Hyphomonas beringensis sp. nov. and Hyphomonas chukchiensis sp. nov., isolated from surface seawater of the Bering Sea and Chukchi Sea.</title>
        <authorList>
            <person name="Li C."/>
            <person name="Lai Q."/>
            <person name="Li G."/>
            <person name="Dong C."/>
            <person name="Wang J."/>
            <person name="Liao Y."/>
            <person name="Shao Z."/>
        </authorList>
    </citation>
    <scope>NUCLEOTIDE SEQUENCE [LARGE SCALE GENOMIC DNA]</scope>
    <source>
        <strain evidence="12 13">SCH89</strain>
    </source>
</reference>
<keyword evidence="5 8" id="KW-0697">Rotamase</keyword>
<evidence type="ECO:0000313" key="13">
    <source>
        <dbReference type="Proteomes" id="UP000024942"/>
    </source>
</evidence>
<feature type="compositionally biased region" description="Acidic residues" evidence="9">
    <location>
        <begin position="302"/>
        <end position="316"/>
    </location>
</feature>
<evidence type="ECO:0000256" key="9">
    <source>
        <dbReference type="SAM" id="MobiDB-lite"/>
    </source>
</evidence>
<evidence type="ECO:0000256" key="3">
    <source>
        <dbReference type="ARBA" id="ARBA00013194"/>
    </source>
</evidence>
<dbReference type="EMBL" id="ARYL01000014">
    <property type="protein sequence ID" value="KDA02435.1"/>
    <property type="molecule type" value="Genomic_DNA"/>
</dbReference>
<dbReference type="PROSITE" id="PS51257">
    <property type="entry name" value="PROKAR_LIPOPROTEIN"/>
    <property type="match status" value="1"/>
</dbReference>
<feature type="region of interest" description="Disordered" evidence="9">
    <location>
        <begin position="278"/>
        <end position="316"/>
    </location>
</feature>
<dbReference type="SUPFAM" id="SSF54534">
    <property type="entry name" value="FKBP-like"/>
    <property type="match status" value="1"/>
</dbReference>
<dbReference type="PATRIC" id="fig|1280953.3.peg.2136"/>
<dbReference type="Gene3D" id="1.10.8.1040">
    <property type="match status" value="1"/>
</dbReference>
<evidence type="ECO:0000256" key="5">
    <source>
        <dbReference type="ARBA" id="ARBA00023110"/>
    </source>
</evidence>
<feature type="chain" id="PRO_5006996092" description="Parvulin-like PPIase" evidence="10">
    <location>
        <begin position="25"/>
        <end position="316"/>
    </location>
</feature>
<evidence type="ECO:0000256" key="1">
    <source>
        <dbReference type="ARBA" id="ARBA00000971"/>
    </source>
</evidence>
<dbReference type="InterPro" id="IPR050245">
    <property type="entry name" value="PrsA_foldase"/>
</dbReference>